<accession>A0A9P0KBM3</accession>
<dbReference type="Proteomes" id="UP001152888">
    <property type="component" value="Unassembled WGS sequence"/>
</dbReference>
<reference evidence="2" key="1">
    <citation type="submission" date="2022-03" db="EMBL/GenBank/DDBJ databases">
        <authorList>
            <person name="Sayadi A."/>
        </authorList>
    </citation>
    <scope>NUCLEOTIDE SEQUENCE</scope>
</reference>
<sequence length="352" mass="40187">MTFDALPFLILCLCISWCSGQPADLIEVEALVKKWAPLVWLSPDEQYMPMSVGEYLKNVNVVDSKGNQVQIPWNQDLPKINTKQLYLIPKSEPNGTNSFILGRNPSQYPVSIYAVVTYCTGPQSSTTTRGVDTNTVYDNKENGLHFHVSYWLFYPYNEGKEVCFLGRVPTLKIFNTCFGQKKSIGNHLGDWEHMSLEFDGKPYPDKLFLAVHNSGAYYTWDEKQKYFRHEKDAEKPIIPLPKVPPILKTQGGHPVIFSATGSHGLWASPGEHAYFRVPKLTDQNGYGYPWKTWNNIEIYHLGQGSLPLWMAFKGKWGNPKSNCMLWQKLDLCEYTEGPAGIIRTNKDFYCYS</sequence>
<comment type="caution">
    <text evidence="2">The sequence shown here is derived from an EMBL/GenBank/DDBJ whole genome shotgun (WGS) entry which is preliminary data.</text>
</comment>
<proteinExistence type="predicted"/>
<dbReference type="OrthoDB" id="188042at2759"/>
<gene>
    <name evidence="2" type="ORF">ACAOBT_LOCUS9230</name>
</gene>
<feature type="signal peptide" evidence="1">
    <location>
        <begin position="1"/>
        <end position="20"/>
    </location>
</feature>
<dbReference type="Pfam" id="PF06101">
    <property type="entry name" value="Vps62"/>
    <property type="match status" value="1"/>
</dbReference>
<dbReference type="PANTHER" id="PTHR48174:SF5">
    <property type="entry name" value="VACUOLAR PROTEIN SORTING-ASSOCIATED PROTEIN 62"/>
    <property type="match status" value="1"/>
</dbReference>
<dbReference type="EMBL" id="CAKOFQ010006781">
    <property type="protein sequence ID" value="CAH1971011.1"/>
    <property type="molecule type" value="Genomic_DNA"/>
</dbReference>
<name>A0A9P0KBM3_ACAOB</name>
<feature type="chain" id="PRO_5040429340" description="Vacuolar protein sorting-associated protein 62" evidence="1">
    <location>
        <begin position="21"/>
        <end position="352"/>
    </location>
</feature>
<dbReference type="InterPro" id="IPR009291">
    <property type="entry name" value="Vps62"/>
</dbReference>
<evidence type="ECO:0000313" key="2">
    <source>
        <dbReference type="EMBL" id="CAH1971011.1"/>
    </source>
</evidence>
<protein>
    <recommendedName>
        <fullName evidence="4">Vacuolar protein sorting-associated protein 62</fullName>
    </recommendedName>
</protein>
<evidence type="ECO:0000313" key="3">
    <source>
        <dbReference type="Proteomes" id="UP001152888"/>
    </source>
</evidence>
<evidence type="ECO:0000256" key="1">
    <source>
        <dbReference type="SAM" id="SignalP"/>
    </source>
</evidence>
<dbReference type="PANTHER" id="PTHR48174">
    <property type="entry name" value="DUF946 FAMILY PROTEIN"/>
    <property type="match status" value="1"/>
</dbReference>
<keyword evidence="1" id="KW-0732">Signal</keyword>
<evidence type="ECO:0008006" key="4">
    <source>
        <dbReference type="Google" id="ProtNLM"/>
    </source>
</evidence>
<keyword evidence="3" id="KW-1185">Reference proteome</keyword>
<organism evidence="2 3">
    <name type="scientific">Acanthoscelides obtectus</name>
    <name type="common">Bean weevil</name>
    <name type="synonym">Bruchus obtectus</name>
    <dbReference type="NCBI Taxonomy" id="200917"/>
    <lineage>
        <taxon>Eukaryota</taxon>
        <taxon>Metazoa</taxon>
        <taxon>Ecdysozoa</taxon>
        <taxon>Arthropoda</taxon>
        <taxon>Hexapoda</taxon>
        <taxon>Insecta</taxon>
        <taxon>Pterygota</taxon>
        <taxon>Neoptera</taxon>
        <taxon>Endopterygota</taxon>
        <taxon>Coleoptera</taxon>
        <taxon>Polyphaga</taxon>
        <taxon>Cucujiformia</taxon>
        <taxon>Chrysomeloidea</taxon>
        <taxon>Chrysomelidae</taxon>
        <taxon>Bruchinae</taxon>
        <taxon>Bruchini</taxon>
        <taxon>Acanthoscelides</taxon>
    </lineage>
</organism>
<dbReference type="AlphaFoldDB" id="A0A9P0KBM3"/>